<dbReference type="GO" id="GO:0050821">
    <property type="term" value="P:protein stabilization"/>
    <property type="evidence" value="ECO:0007669"/>
    <property type="project" value="TreeGrafter"/>
</dbReference>
<evidence type="ECO:0000256" key="1">
    <source>
        <dbReference type="ARBA" id="ARBA00022723"/>
    </source>
</evidence>
<dbReference type="InterPro" id="IPR024158">
    <property type="entry name" value="Mt_import_TIM15"/>
</dbReference>
<dbReference type="Pfam" id="PF05180">
    <property type="entry name" value="zf-DNL"/>
    <property type="match status" value="1"/>
</dbReference>
<dbReference type="OrthoDB" id="512667at2759"/>
<feature type="domain" description="DNL-type" evidence="5">
    <location>
        <begin position="39"/>
        <end position="138"/>
    </location>
</feature>
<accession>A0A0C2CDY1</accession>
<dbReference type="GO" id="GO:0006457">
    <property type="term" value="P:protein folding"/>
    <property type="evidence" value="ECO:0007669"/>
    <property type="project" value="TreeGrafter"/>
</dbReference>
<keyword evidence="7" id="KW-1185">Reference proteome</keyword>
<dbReference type="GO" id="GO:0008270">
    <property type="term" value="F:zinc ion binding"/>
    <property type="evidence" value="ECO:0007669"/>
    <property type="project" value="UniProtKB-KW"/>
</dbReference>
<dbReference type="GO" id="GO:0030150">
    <property type="term" value="P:protein import into mitochondrial matrix"/>
    <property type="evidence" value="ECO:0007669"/>
    <property type="project" value="TreeGrafter"/>
</dbReference>
<evidence type="ECO:0000256" key="4">
    <source>
        <dbReference type="PROSITE-ProRule" id="PRU00834"/>
    </source>
</evidence>
<keyword evidence="2 4" id="KW-0863">Zinc-finger</keyword>
<proteinExistence type="predicted"/>
<protein>
    <submittedName>
        <fullName evidence="6">DNL zinc finger</fullName>
    </submittedName>
</protein>
<dbReference type="GO" id="GO:0051087">
    <property type="term" value="F:protein-folding chaperone binding"/>
    <property type="evidence" value="ECO:0007669"/>
    <property type="project" value="TreeGrafter"/>
</dbReference>
<organism evidence="6 7">
    <name type="scientific">Ancylostoma duodenale</name>
    <dbReference type="NCBI Taxonomy" id="51022"/>
    <lineage>
        <taxon>Eukaryota</taxon>
        <taxon>Metazoa</taxon>
        <taxon>Ecdysozoa</taxon>
        <taxon>Nematoda</taxon>
        <taxon>Chromadorea</taxon>
        <taxon>Rhabditida</taxon>
        <taxon>Rhabditina</taxon>
        <taxon>Rhabditomorpha</taxon>
        <taxon>Strongyloidea</taxon>
        <taxon>Ancylostomatidae</taxon>
        <taxon>Ancylostomatinae</taxon>
        <taxon>Ancylostoma</taxon>
    </lineage>
</organism>
<gene>
    <name evidence="6" type="ORF">ANCDUO_15320</name>
</gene>
<dbReference type="GO" id="GO:0005739">
    <property type="term" value="C:mitochondrion"/>
    <property type="evidence" value="ECO:0007669"/>
    <property type="project" value="TreeGrafter"/>
</dbReference>
<evidence type="ECO:0000313" key="7">
    <source>
        <dbReference type="Proteomes" id="UP000054047"/>
    </source>
</evidence>
<evidence type="ECO:0000256" key="2">
    <source>
        <dbReference type="ARBA" id="ARBA00022771"/>
    </source>
</evidence>
<evidence type="ECO:0000259" key="5">
    <source>
        <dbReference type="PROSITE" id="PS51501"/>
    </source>
</evidence>
<dbReference type="EMBL" id="KN738949">
    <property type="protein sequence ID" value="KIH54533.1"/>
    <property type="molecule type" value="Genomic_DNA"/>
</dbReference>
<dbReference type="InterPro" id="IPR007853">
    <property type="entry name" value="Znf_DNL-typ"/>
</dbReference>
<keyword evidence="3" id="KW-0862">Zinc</keyword>
<dbReference type="PROSITE" id="PS51501">
    <property type="entry name" value="ZF_DNL"/>
    <property type="match status" value="1"/>
</dbReference>
<dbReference type="GO" id="GO:0006744">
    <property type="term" value="P:ubiquinone biosynthetic process"/>
    <property type="evidence" value="ECO:0007669"/>
    <property type="project" value="InterPro"/>
</dbReference>
<dbReference type="PANTHER" id="PTHR20922:SF13">
    <property type="entry name" value="DNL-TYPE ZINC FINGER PROTEIN"/>
    <property type="match status" value="1"/>
</dbReference>
<reference evidence="6 7" key="1">
    <citation type="submission" date="2013-12" db="EMBL/GenBank/DDBJ databases">
        <title>Draft genome of the parsitic nematode Ancylostoma duodenale.</title>
        <authorList>
            <person name="Mitreva M."/>
        </authorList>
    </citation>
    <scope>NUCLEOTIDE SEQUENCE [LARGE SCALE GENOMIC DNA]</scope>
    <source>
        <strain evidence="6 7">Zhejiang</strain>
    </source>
</reference>
<sequence>MLRSLVSYPLRSGRALISSYFNTVRQRAPFSSGSVPIGQQEPRLSIQYTCGVCGSRQGPKTFSKNSYEKGVVIVTCEKCNNHHIIADNLGWFEDFKRMASDVLGARLLKEQPRVTNASVNREYLESLPDNTLGKEYAK</sequence>
<evidence type="ECO:0000256" key="3">
    <source>
        <dbReference type="ARBA" id="ARBA00022833"/>
    </source>
</evidence>
<evidence type="ECO:0000313" key="6">
    <source>
        <dbReference type="EMBL" id="KIH54533.1"/>
    </source>
</evidence>
<dbReference type="PANTHER" id="PTHR20922">
    <property type="entry name" value="DNL-TYPE ZINC FINGER PROTEIN"/>
    <property type="match status" value="1"/>
</dbReference>
<dbReference type="Proteomes" id="UP000054047">
    <property type="component" value="Unassembled WGS sequence"/>
</dbReference>
<name>A0A0C2CDY1_9BILA</name>
<dbReference type="AlphaFoldDB" id="A0A0C2CDY1"/>
<keyword evidence="1" id="KW-0479">Metal-binding</keyword>